<evidence type="ECO:0000313" key="2">
    <source>
        <dbReference type="EMBL" id="SDL64930.1"/>
    </source>
</evidence>
<organism evidence="2 3">
    <name type="scientific">Kriegella aquimaris</name>
    <dbReference type="NCBI Taxonomy" id="192904"/>
    <lineage>
        <taxon>Bacteria</taxon>
        <taxon>Pseudomonadati</taxon>
        <taxon>Bacteroidota</taxon>
        <taxon>Flavobacteriia</taxon>
        <taxon>Flavobacteriales</taxon>
        <taxon>Flavobacteriaceae</taxon>
        <taxon>Kriegella</taxon>
    </lineage>
</organism>
<accession>A0A1G9LSH0</accession>
<dbReference type="STRING" id="192904.SAMN04488514_102216"/>
<dbReference type="EMBL" id="FNGV01000002">
    <property type="protein sequence ID" value="SDL64930.1"/>
    <property type="molecule type" value="Genomic_DNA"/>
</dbReference>
<dbReference type="CDD" id="cd05379">
    <property type="entry name" value="CAP_bacterial"/>
    <property type="match status" value="1"/>
</dbReference>
<proteinExistence type="predicted"/>
<dbReference type="PANTHER" id="PTHR31157:SF1">
    <property type="entry name" value="SCP DOMAIN-CONTAINING PROTEIN"/>
    <property type="match status" value="1"/>
</dbReference>
<dbReference type="RefSeq" id="WP_089886626.1">
    <property type="nucleotide sequence ID" value="NZ_FNGV01000002.1"/>
</dbReference>
<dbReference type="Gene3D" id="3.40.33.10">
    <property type="entry name" value="CAP"/>
    <property type="match status" value="1"/>
</dbReference>
<dbReference type="InterPro" id="IPR014044">
    <property type="entry name" value="CAP_dom"/>
</dbReference>
<protein>
    <submittedName>
        <fullName evidence="2">Uncharacterized conserved protein YkwD, contains CAP (CSP/antigen 5/PR1) domain</fullName>
    </submittedName>
</protein>
<keyword evidence="3" id="KW-1185">Reference proteome</keyword>
<feature type="domain" description="SCP" evidence="1">
    <location>
        <begin position="44"/>
        <end position="156"/>
    </location>
</feature>
<dbReference type="PROSITE" id="PS51257">
    <property type="entry name" value="PROKAR_LIPOPROTEIN"/>
    <property type="match status" value="1"/>
</dbReference>
<dbReference type="PANTHER" id="PTHR31157">
    <property type="entry name" value="SCP DOMAIN-CONTAINING PROTEIN"/>
    <property type="match status" value="1"/>
</dbReference>
<dbReference type="Proteomes" id="UP000199440">
    <property type="component" value="Unassembled WGS sequence"/>
</dbReference>
<gene>
    <name evidence="2" type="ORF">SAMN04488514_102216</name>
</gene>
<dbReference type="SUPFAM" id="SSF55797">
    <property type="entry name" value="PR-1-like"/>
    <property type="match status" value="1"/>
</dbReference>
<dbReference type="Pfam" id="PF00188">
    <property type="entry name" value="CAP"/>
    <property type="match status" value="1"/>
</dbReference>
<dbReference type="AlphaFoldDB" id="A0A1G9LSH0"/>
<evidence type="ECO:0000313" key="3">
    <source>
        <dbReference type="Proteomes" id="UP000199440"/>
    </source>
</evidence>
<dbReference type="InterPro" id="IPR035940">
    <property type="entry name" value="CAP_sf"/>
</dbReference>
<dbReference type="OrthoDB" id="982527at2"/>
<sequence length="158" mass="17847">MKIRLHHSFMVLFAFLAISCSKESIQIADEPIAENNVEVESELLKVVNDHREALGVTALEFSSVAYIYANEHTDYMIAKGNLSHDNFSARASSISSQENAEYVAENVAKDYATAVEAFENWLDSANHRKTIEGEFTHTAVSVKKDVQGKFYFTQLFFR</sequence>
<reference evidence="2 3" key="1">
    <citation type="submission" date="2016-10" db="EMBL/GenBank/DDBJ databases">
        <authorList>
            <person name="de Groot N.N."/>
        </authorList>
    </citation>
    <scope>NUCLEOTIDE SEQUENCE [LARGE SCALE GENOMIC DNA]</scope>
    <source>
        <strain evidence="2 3">DSM 19886</strain>
    </source>
</reference>
<evidence type="ECO:0000259" key="1">
    <source>
        <dbReference type="Pfam" id="PF00188"/>
    </source>
</evidence>
<name>A0A1G9LSH0_9FLAO</name>